<keyword evidence="2 7" id="KW-0813">Transport</keyword>
<dbReference type="RefSeq" id="WP_126600146.1">
    <property type="nucleotide sequence ID" value="NZ_LR134510.1"/>
</dbReference>
<comment type="similarity">
    <text evidence="7">Belongs to the binding-protein-dependent transport system permease family.</text>
</comment>
<dbReference type="GO" id="GO:0005886">
    <property type="term" value="C:plasma membrane"/>
    <property type="evidence" value="ECO:0007669"/>
    <property type="project" value="UniProtKB-SubCell"/>
</dbReference>
<evidence type="ECO:0000259" key="8">
    <source>
        <dbReference type="PROSITE" id="PS50928"/>
    </source>
</evidence>
<feature type="transmembrane region" description="Helical" evidence="7">
    <location>
        <begin position="87"/>
        <end position="113"/>
    </location>
</feature>
<keyword evidence="10" id="KW-1185">Reference proteome</keyword>
<organism evidence="9 10">
    <name type="scientific">Actinobacillus delphinicola</name>
    <dbReference type="NCBI Taxonomy" id="51161"/>
    <lineage>
        <taxon>Bacteria</taxon>
        <taxon>Pseudomonadati</taxon>
        <taxon>Pseudomonadota</taxon>
        <taxon>Gammaproteobacteria</taxon>
        <taxon>Pasteurellales</taxon>
        <taxon>Pasteurellaceae</taxon>
        <taxon>Actinobacillus</taxon>
    </lineage>
</organism>
<dbReference type="InterPro" id="IPR035906">
    <property type="entry name" value="MetI-like_sf"/>
</dbReference>
<evidence type="ECO:0000313" key="10">
    <source>
        <dbReference type="Proteomes" id="UP000279799"/>
    </source>
</evidence>
<feature type="domain" description="ABC transmembrane type-1" evidence="8">
    <location>
        <begin position="53"/>
        <end position="233"/>
    </location>
</feature>
<gene>
    <name evidence="9" type="primary">ssuC</name>
    <name evidence="9" type="ORF">NCTC12871_01353</name>
</gene>
<keyword evidence="6 7" id="KW-0472">Membrane</keyword>
<evidence type="ECO:0000313" key="9">
    <source>
        <dbReference type="EMBL" id="VEJ09866.1"/>
    </source>
</evidence>
<dbReference type="InterPro" id="IPR000515">
    <property type="entry name" value="MetI-like"/>
</dbReference>
<feature type="transmembrane region" description="Helical" evidence="7">
    <location>
        <begin position="60"/>
        <end position="80"/>
    </location>
</feature>
<feature type="transmembrane region" description="Helical" evidence="7">
    <location>
        <begin position="214"/>
        <end position="233"/>
    </location>
</feature>
<dbReference type="AlphaFoldDB" id="A0A448TV95"/>
<dbReference type="PANTHER" id="PTHR30151">
    <property type="entry name" value="ALKANE SULFONATE ABC TRANSPORTER-RELATED, MEMBRANE SUBUNIT"/>
    <property type="match status" value="1"/>
</dbReference>
<sequence length="246" mass="27211">MHKILHSLFLILILGLIWESTILLFDLPPYIFPSPKQVINALIQYHSVLFEHGTQTLLEILAGLFVGTILGIVTAIFLFYNKVLSRLLLPILLISQAIPIFAIAPILVLWFGFGFFSKLVMTTIIIFFPITSNVFDALKNTPQEMIFIAKSCGATPLQILTRVRLPAALPAVGSGIRIAATIAPIGAVVGEWVGASHGLGYLMLISNARMQSDMLFAALSVLIFMTLTLYFMIDKSLKKFIFWNGN</sequence>
<keyword evidence="3" id="KW-1003">Cell membrane</keyword>
<name>A0A448TV95_9PAST</name>
<keyword evidence="4 7" id="KW-0812">Transmembrane</keyword>
<dbReference type="KEGG" id="adp:NCTC12871_01353"/>
<evidence type="ECO:0000256" key="3">
    <source>
        <dbReference type="ARBA" id="ARBA00022475"/>
    </source>
</evidence>
<dbReference type="Pfam" id="PF00528">
    <property type="entry name" value="BPD_transp_1"/>
    <property type="match status" value="1"/>
</dbReference>
<feature type="transmembrane region" description="Helical" evidence="7">
    <location>
        <begin position="119"/>
        <end position="138"/>
    </location>
</feature>
<dbReference type="OrthoDB" id="5298727at2"/>
<dbReference type="PANTHER" id="PTHR30151:SF20">
    <property type="entry name" value="ABC TRANSPORTER PERMEASE PROTEIN HI_0355-RELATED"/>
    <property type="match status" value="1"/>
</dbReference>
<dbReference type="SUPFAM" id="SSF161098">
    <property type="entry name" value="MetI-like"/>
    <property type="match status" value="1"/>
</dbReference>
<dbReference type="CDD" id="cd06261">
    <property type="entry name" value="TM_PBP2"/>
    <property type="match status" value="1"/>
</dbReference>
<accession>A0A448TV95</accession>
<dbReference type="EMBL" id="LR134510">
    <property type="protein sequence ID" value="VEJ09866.1"/>
    <property type="molecule type" value="Genomic_DNA"/>
</dbReference>
<dbReference type="GO" id="GO:0055085">
    <property type="term" value="P:transmembrane transport"/>
    <property type="evidence" value="ECO:0007669"/>
    <property type="project" value="InterPro"/>
</dbReference>
<dbReference type="Proteomes" id="UP000279799">
    <property type="component" value="Chromosome"/>
</dbReference>
<evidence type="ECO:0000256" key="7">
    <source>
        <dbReference type="RuleBase" id="RU363032"/>
    </source>
</evidence>
<comment type="subcellular location">
    <subcellularLocation>
        <location evidence="1 7">Cell membrane</location>
        <topology evidence="1 7">Multi-pass membrane protein</topology>
    </subcellularLocation>
</comment>
<evidence type="ECO:0000256" key="6">
    <source>
        <dbReference type="ARBA" id="ARBA00023136"/>
    </source>
</evidence>
<evidence type="ECO:0000256" key="2">
    <source>
        <dbReference type="ARBA" id="ARBA00022448"/>
    </source>
</evidence>
<feature type="transmembrane region" description="Helical" evidence="7">
    <location>
        <begin position="7"/>
        <end position="25"/>
    </location>
</feature>
<evidence type="ECO:0000256" key="4">
    <source>
        <dbReference type="ARBA" id="ARBA00022692"/>
    </source>
</evidence>
<dbReference type="PROSITE" id="PS50928">
    <property type="entry name" value="ABC_TM1"/>
    <property type="match status" value="1"/>
</dbReference>
<keyword evidence="5 7" id="KW-1133">Transmembrane helix</keyword>
<proteinExistence type="inferred from homology"/>
<evidence type="ECO:0000256" key="5">
    <source>
        <dbReference type="ARBA" id="ARBA00022989"/>
    </source>
</evidence>
<protein>
    <submittedName>
        <fullName evidence="9">ABC transporter permease</fullName>
    </submittedName>
</protein>
<evidence type="ECO:0000256" key="1">
    <source>
        <dbReference type="ARBA" id="ARBA00004651"/>
    </source>
</evidence>
<dbReference type="Gene3D" id="1.10.3720.10">
    <property type="entry name" value="MetI-like"/>
    <property type="match status" value="1"/>
</dbReference>
<reference evidence="9 10" key="1">
    <citation type="submission" date="2018-12" db="EMBL/GenBank/DDBJ databases">
        <authorList>
            <consortium name="Pathogen Informatics"/>
        </authorList>
    </citation>
    <scope>NUCLEOTIDE SEQUENCE [LARGE SCALE GENOMIC DNA]</scope>
    <source>
        <strain evidence="9 10">NCTC12871</strain>
    </source>
</reference>